<dbReference type="InterPro" id="IPR010982">
    <property type="entry name" value="Lambda_DNA-bd_dom_sf"/>
</dbReference>
<name>A0ABN8GMR7_9BACL</name>
<proteinExistence type="predicted"/>
<dbReference type="RefSeq" id="WP_236335613.1">
    <property type="nucleotide sequence ID" value="NZ_CAKMMG010000006.1"/>
</dbReference>
<protein>
    <recommendedName>
        <fullName evidence="1">HTH cro/C1-type domain-containing protein</fullName>
    </recommendedName>
</protein>
<gene>
    <name evidence="2" type="ORF">PAECIP111892_03824</name>
</gene>
<keyword evidence="3" id="KW-1185">Reference proteome</keyword>
<organism evidence="2 3">
    <name type="scientific">Paenibacillus auburnensis</name>
    <dbReference type="NCBI Taxonomy" id="2905649"/>
    <lineage>
        <taxon>Bacteria</taxon>
        <taxon>Bacillati</taxon>
        <taxon>Bacillota</taxon>
        <taxon>Bacilli</taxon>
        <taxon>Bacillales</taxon>
        <taxon>Paenibacillaceae</taxon>
        <taxon>Paenibacillus</taxon>
    </lineage>
</organism>
<accession>A0ABN8GMR7</accession>
<dbReference type="SMART" id="SM00530">
    <property type="entry name" value="HTH_XRE"/>
    <property type="match status" value="1"/>
</dbReference>
<dbReference type="InterPro" id="IPR001387">
    <property type="entry name" value="Cro/C1-type_HTH"/>
</dbReference>
<reference evidence="2" key="1">
    <citation type="submission" date="2022-01" db="EMBL/GenBank/DDBJ databases">
        <authorList>
            <person name="Criscuolo A."/>
        </authorList>
    </citation>
    <scope>NUCLEOTIDE SEQUENCE</scope>
    <source>
        <strain evidence="2">CIP111892</strain>
    </source>
</reference>
<dbReference type="Proteomes" id="UP000838324">
    <property type="component" value="Unassembled WGS sequence"/>
</dbReference>
<dbReference type="EMBL" id="CAKMMG010000006">
    <property type="protein sequence ID" value="CAH1213267.1"/>
    <property type="molecule type" value="Genomic_DNA"/>
</dbReference>
<sequence>MEPASTILTELEDYMKREALTISKFAARSGMNSGTLSNVIQGHRPIAMQQLDRITTAMDLPEGYFYELYVDNYIINGAPDWRRIGPLLQRCAELNKLDCIHRVVQHIMDKLIYSPMLFDTAEELFKQGSHAAAALIYESVAEGERFQHSERLALCRYRLFTIGLSESQDANLHAANQFEPYVERLDEADQLDALKHLADVFASMHRWEKVDELAELLGQKASLQYKQKTKKESTQKQPARPLIYYILYAHLLRSLVSDELGNYDNALYHASLYSDMSWVNTPYSQEEQRVMEQFQEWAMANMYLYRLMAGQVEVLPEYIHYVETKEAEIFPALFKIMQAANRYGFNVDDILERFKDHLSYREQHSRLGKFNQQLTGDRYTRFLTELAIYHLSRNKFEFGFHYLLESLESSVTIRNDTNIVKCVGLFEKHRVSASPEVIQRYTNSISEVQKINEEKDGIITVSS</sequence>
<evidence type="ECO:0000313" key="2">
    <source>
        <dbReference type="EMBL" id="CAH1213267.1"/>
    </source>
</evidence>
<dbReference type="PROSITE" id="PS50943">
    <property type="entry name" value="HTH_CROC1"/>
    <property type="match status" value="1"/>
</dbReference>
<dbReference type="Gene3D" id="1.10.260.40">
    <property type="entry name" value="lambda repressor-like DNA-binding domains"/>
    <property type="match status" value="1"/>
</dbReference>
<feature type="domain" description="HTH cro/C1-type" evidence="1">
    <location>
        <begin position="11"/>
        <end position="65"/>
    </location>
</feature>
<evidence type="ECO:0000313" key="3">
    <source>
        <dbReference type="Proteomes" id="UP000838324"/>
    </source>
</evidence>
<evidence type="ECO:0000259" key="1">
    <source>
        <dbReference type="PROSITE" id="PS50943"/>
    </source>
</evidence>
<dbReference type="SUPFAM" id="SSF47413">
    <property type="entry name" value="lambda repressor-like DNA-binding domains"/>
    <property type="match status" value="1"/>
</dbReference>
<comment type="caution">
    <text evidence="2">The sequence shown here is derived from an EMBL/GenBank/DDBJ whole genome shotgun (WGS) entry which is preliminary data.</text>
</comment>